<dbReference type="CDD" id="cd16377">
    <property type="entry name" value="23S_rRNA_IVP_like"/>
    <property type="match status" value="1"/>
</dbReference>
<accession>A0ABU1TII5</accession>
<evidence type="ECO:0000313" key="1">
    <source>
        <dbReference type="EMBL" id="MDR6945173.1"/>
    </source>
</evidence>
<keyword evidence="2" id="KW-1185">Reference proteome</keyword>
<organism evidence="1 2">
    <name type="scientific">Mucilaginibacter pocheonensis</name>
    <dbReference type="NCBI Taxonomy" id="398050"/>
    <lineage>
        <taxon>Bacteria</taxon>
        <taxon>Pseudomonadati</taxon>
        <taxon>Bacteroidota</taxon>
        <taxon>Sphingobacteriia</taxon>
        <taxon>Sphingobacteriales</taxon>
        <taxon>Sphingobacteriaceae</taxon>
        <taxon>Mucilaginibacter</taxon>
    </lineage>
</organism>
<sequence length="121" mass="13682">MFLQLGHTKLDAYTITRQFIKECYLAVSQFPHEEKFNLTQQIKRAALSVHLNPAEGSSRKSDIERKRYYEIARGSIIEVDAAFDVASDLGYCSAESLSTLGEILVKCFKYLSALISSIRIN</sequence>
<protein>
    <submittedName>
        <fullName evidence="1">Four helix bundle protein</fullName>
    </submittedName>
</protein>
<dbReference type="InterPro" id="IPR012657">
    <property type="entry name" value="23S_rRNA-intervening_sequence"/>
</dbReference>
<dbReference type="Gene3D" id="1.20.1440.60">
    <property type="entry name" value="23S rRNA-intervening sequence"/>
    <property type="match status" value="1"/>
</dbReference>
<evidence type="ECO:0000313" key="2">
    <source>
        <dbReference type="Proteomes" id="UP001247620"/>
    </source>
</evidence>
<dbReference type="Pfam" id="PF05635">
    <property type="entry name" value="23S_rRNA_IVP"/>
    <property type="match status" value="1"/>
</dbReference>
<dbReference type="PANTHER" id="PTHR38471">
    <property type="entry name" value="FOUR HELIX BUNDLE PROTEIN"/>
    <property type="match status" value="1"/>
</dbReference>
<reference evidence="1 2" key="1">
    <citation type="submission" date="2023-07" db="EMBL/GenBank/DDBJ databases">
        <title>Sorghum-associated microbial communities from plants grown in Nebraska, USA.</title>
        <authorList>
            <person name="Schachtman D."/>
        </authorList>
    </citation>
    <scope>NUCLEOTIDE SEQUENCE [LARGE SCALE GENOMIC DNA]</scope>
    <source>
        <strain evidence="1 2">3262</strain>
    </source>
</reference>
<name>A0ABU1TII5_9SPHI</name>
<gene>
    <name evidence="1" type="ORF">J2W55_005041</name>
</gene>
<comment type="caution">
    <text evidence="1">The sequence shown here is derived from an EMBL/GenBank/DDBJ whole genome shotgun (WGS) entry which is preliminary data.</text>
</comment>
<dbReference type="Proteomes" id="UP001247620">
    <property type="component" value="Unassembled WGS sequence"/>
</dbReference>
<dbReference type="PANTHER" id="PTHR38471:SF2">
    <property type="entry name" value="FOUR HELIX BUNDLE PROTEIN"/>
    <property type="match status" value="1"/>
</dbReference>
<dbReference type="RefSeq" id="WP_310102672.1">
    <property type="nucleotide sequence ID" value="NZ_JAVDUU010000005.1"/>
</dbReference>
<proteinExistence type="predicted"/>
<dbReference type="InterPro" id="IPR036583">
    <property type="entry name" value="23S_rRNA_IVS_sf"/>
</dbReference>
<dbReference type="EMBL" id="JAVDUU010000005">
    <property type="protein sequence ID" value="MDR6945173.1"/>
    <property type="molecule type" value="Genomic_DNA"/>
</dbReference>
<dbReference type="NCBIfam" id="TIGR02436">
    <property type="entry name" value="four helix bundle protein"/>
    <property type="match status" value="1"/>
</dbReference>
<dbReference type="SUPFAM" id="SSF158446">
    <property type="entry name" value="IVS-encoded protein-like"/>
    <property type="match status" value="1"/>
</dbReference>